<dbReference type="Proteomes" id="UP000593576">
    <property type="component" value="Unassembled WGS sequence"/>
</dbReference>
<accession>A0A7J9N0C3</accession>
<dbReference type="InterPro" id="IPR035979">
    <property type="entry name" value="RBD_domain_sf"/>
</dbReference>
<sequence length="120" mass="13634">NHGRIVDAFIPHKKGKYDRGFGFIRYAYCVDANKAIERLHYMGLVTAIELSNVELVENEATNNLCPELWIDKSPSSSERVHKTNKGAIVQNFRTLLATFDGVKKKLRSMAQIEDKLNLLV</sequence>
<gene>
    <name evidence="2" type="ORF">Goshw_027036</name>
</gene>
<comment type="caution">
    <text evidence="2">The sequence shown here is derived from an EMBL/GenBank/DDBJ whole genome shotgun (WGS) entry which is preliminary data.</text>
</comment>
<dbReference type="EMBL" id="JABFAF010265067">
    <property type="protein sequence ID" value="MBA0876506.1"/>
    <property type="molecule type" value="Genomic_DNA"/>
</dbReference>
<organism evidence="2 3">
    <name type="scientific">Gossypium schwendimanii</name>
    <name type="common">Cotton</name>
    <dbReference type="NCBI Taxonomy" id="34291"/>
    <lineage>
        <taxon>Eukaryota</taxon>
        <taxon>Viridiplantae</taxon>
        <taxon>Streptophyta</taxon>
        <taxon>Embryophyta</taxon>
        <taxon>Tracheophyta</taxon>
        <taxon>Spermatophyta</taxon>
        <taxon>Magnoliopsida</taxon>
        <taxon>eudicotyledons</taxon>
        <taxon>Gunneridae</taxon>
        <taxon>Pentapetalae</taxon>
        <taxon>rosids</taxon>
        <taxon>malvids</taxon>
        <taxon>Malvales</taxon>
        <taxon>Malvaceae</taxon>
        <taxon>Malvoideae</taxon>
        <taxon>Gossypium</taxon>
    </lineage>
</organism>
<dbReference type="GO" id="GO:0003723">
    <property type="term" value="F:RNA binding"/>
    <property type="evidence" value="ECO:0007669"/>
    <property type="project" value="InterPro"/>
</dbReference>
<dbReference type="Gene3D" id="3.30.70.330">
    <property type="match status" value="1"/>
</dbReference>
<evidence type="ECO:0000313" key="3">
    <source>
        <dbReference type="Proteomes" id="UP000593576"/>
    </source>
</evidence>
<proteinExistence type="predicted"/>
<evidence type="ECO:0000313" key="2">
    <source>
        <dbReference type="EMBL" id="MBA0876506.1"/>
    </source>
</evidence>
<dbReference type="InterPro" id="IPR012677">
    <property type="entry name" value="Nucleotide-bd_a/b_plait_sf"/>
</dbReference>
<feature type="domain" description="RRM" evidence="1">
    <location>
        <begin position="2"/>
        <end position="41"/>
    </location>
</feature>
<dbReference type="InterPro" id="IPR000504">
    <property type="entry name" value="RRM_dom"/>
</dbReference>
<dbReference type="OrthoDB" id="10288647at2759"/>
<evidence type="ECO:0000259" key="1">
    <source>
        <dbReference type="Pfam" id="PF00076"/>
    </source>
</evidence>
<dbReference type="SUPFAM" id="SSF54928">
    <property type="entry name" value="RNA-binding domain, RBD"/>
    <property type="match status" value="1"/>
</dbReference>
<reference evidence="2 3" key="1">
    <citation type="journal article" date="2019" name="Genome Biol. Evol.">
        <title>Insights into the evolution of the New World diploid cottons (Gossypium, subgenus Houzingenia) based on genome sequencing.</title>
        <authorList>
            <person name="Grover C.E."/>
            <person name="Arick M.A. 2nd"/>
            <person name="Thrash A."/>
            <person name="Conover J.L."/>
            <person name="Sanders W.S."/>
            <person name="Peterson D.G."/>
            <person name="Frelichowski J.E."/>
            <person name="Scheffler J.A."/>
            <person name="Scheffler B.E."/>
            <person name="Wendel J.F."/>
        </authorList>
    </citation>
    <scope>NUCLEOTIDE SEQUENCE [LARGE SCALE GENOMIC DNA]</scope>
    <source>
        <strain evidence="2">1</strain>
        <tissue evidence="2">Leaf</tissue>
    </source>
</reference>
<name>A0A7J9N0C3_GOSSC</name>
<protein>
    <recommendedName>
        <fullName evidence="1">RRM domain-containing protein</fullName>
    </recommendedName>
</protein>
<feature type="non-terminal residue" evidence="2">
    <location>
        <position position="1"/>
    </location>
</feature>
<dbReference type="Pfam" id="PF00076">
    <property type="entry name" value="RRM_1"/>
    <property type="match status" value="1"/>
</dbReference>
<dbReference type="AlphaFoldDB" id="A0A7J9N0C3"/>
<keyword evidence="3" id="KW-1185">Reference proteome</keyword>